<feature type="signal peptide" evidence="5">
    <location>
        <begin position="1"/>
        <end position="20"/>
    </location>
</feature>
<keyword evidence="8" id="KW-1185">Reference proteome</keyword>
<evidence type="ECO:0000256" key="5">
    <source>
        <dbReference type="SAM" id="SignalP"/>
    </source>
</evidence>
<evidence type="ECO:0000256" key="2">
    <source>
        <dbReference type="ARBA" id="ARBA00022525"/>
    </source>
</evidence>
<dbReference type="InterPro" id="IPR051663">
    <property type="entry name" value="CLec_Tetranectin-domain"/>
</dbReference>
<dbReference type="SUPFAM" id="SSF56436">
    <property type="entry name" value="C-type lectin-like"/>
    <property type="match status" value="1"/>
</dbReference>
<dbReference type="PANTHER" id="PTHR22799">
    <property type="entry name" value="TETRANECTIN-RELATED"/>
    <property type="match status" value="1"/>
</dbReference>
<keyword evidence="4" id="KW-0430">Lectin</keyword>
<keyword evidence="2" id="KW-0964">Secreted</keyword>
<evidence type="ECO:0000256" key="1">
    <source>
        <dbReference type="ARBA" id="ARBA00004613"/>
    </source>
</evidence>
<dbReference type="GO" id="GO:0030246">
    <property type="term" value="F:carbohydrate binding"/>
    <property type="evidence" value="ECO:0007669"/>
    <property type="project" value="UniProtKB-KW"/>
</dbReference>
<feature type="domain" description="C-type lectin" evidence="6">
    <location>
        <begin position="154"/>
        <end position="270"/>
    </location>
</feature>
<gene>
    <name evidence="7" type="primary">Dyak\GE15246</name>
    <name evidence="7" type="synonym">dyak_GLEANR_1675</name>
    <name evidence="7" type="synonym">GE15246</name>
    <name evidence="7" type="ORF">Dyak_GE15246</name>
</gene>
<dbReference type="GO" id="GO:0008083">
    <property type="term" value="F:growth factor activity"/>
    <property type="evidence" value="ECO:0007669"/>
    <property type="project" value="TreeGrafter"/>
</dbReference>
<dbReference type="CDD" id="cd00037">
    <property type="entry name" value="CLECT"/>
    <property type="match status" value="1"/>
</dbReference>
<evidence type="ECO:0000313" key="7">
    <source>
        <dbReference type="EMBL" id="KRJ97113.1"/>
    </source>
</evidence>
<dbReference type="OrthoDB" id="8950604at2759"/>
<evidence type="ECO:0000256" key="3">
    <source>
        <dbReference type="ARBA" id="ARBA00022729"/>
    </source>
</evidence>
<reference evidence="7 8" key="2">
    <citation type="journal article" date="2007" name="PLoS Biol.">
        <title>Principles of genome evolution in the Drosophila melanogaster species group.</title>
        <authorList>
            <person name="Ranz J.M."/>
            <person name="Maurin D."/>
            <person name="Chan Y.S."/>
            <person name="von Grotthuss M."/>
            <person name="Hillier L.W."/>
            <person name="Roote J."/>
            <person name="Ashburner M."/>
            <person name="Bergman C.M."/>
        </authorList>
    </citation>
    <scope>NUCLEOTIDE SEQUENCE [LARGE SCALE GENOMIC DNA]</scope>
    <source>
        <strain evidence="8">Tai18E2 / Tucson 14021-0261.01</strain>
    </source>
</reference>
<dbReference type="Proteomes" id="UP000002282">
    <property type="component" value="Chromosome 2L"/>
</dbReference>
<dbReference type="eggNOG" id="KOG4297">
    <property type="taxonomic scope" value="Eukaryota"/>
</dbReference>
<dbReference type="SMART" id="SM00034">
    <property type="entry name" value="CLECT"/>
    <property type="match status" value="1"/>
</dbReference>
<evidence type="ECO:0000313" key="8">
    <source>
        <dbReference type="Proteomes" id="UP000002282"/>
    </source>
</evidence>
<dbReference type="AlphaFoldDB" id="A0A0R1DQA6"/>
<dbReference type="Pfam" id="PF00059">
    <property type="entry name" value="Lectin_C"/>
    <property type="match status" value="1"/>
</dbReference>
<dbReference type="KEGG" id="dya:Dyak_GE15246"/>
<name>A0A0R1DQA6_DROYA</name>
<evidence type="ECO:0000259" key="6">
    <source>
        <dbReference type="PROSITE" id="PS50041"/>
    </source>
</evidence>
<keyword evidence="3 5" id="KW-0732">Signal</keyword>
<dbReference type="InterPro" id="IPR016186">
    <property type="entry name" value="C-type_lectin-like/link_sf"/>
</dbReference>
<dbReference type="Gene3D" id="3.10.100.10">
    <property type="entry name" value="Mannose-Binding Protein A, subunit A"/>
    <property type="match status" value="1"/>
</dbReference>
<sequence length="273" mass="30020">MLKYALLCGLLALNLSGALAESDMICRLTDAPSQCGAFCLSALAPVYNTLRIPHNLANSSYSSKANEVLVGQHTLESQLTALQDNQASIKVALTSLQDMLASIKVPLDAQARYLANNEQNFTKRLDGLESRLSDQEAKVLKGVTKIKYVGFQRIGSKYYYIEQESPKNWSVAAETCRSMGGNLADIRDAADLAAIQLNLKVKTNYWLGISDLANKNQFISLSTAKKVPYWHWVGMLCGSTTNPPNCNCVVLRDGKMYADGCYRNNLFICQTEG</sequence>
<reference evidence="7 8" key="1">
    <citation type="journal article" date="2007" name="Nature">
        <title>Evolution of genes and genomes on the Drosophila phylogeny.</title>
        <authorList>
            <consortium name="Drosophila 12 Genomes Consortium"/>
            <person name="Clark A.G."/>
            <person name="Eisen M.B."/>
            <person name="Smith D.R."/>
            <person name="Bergman C.M."/>
            <person name="Oliver B."/>
            <person name="Markow T.A."/>
            <person name="Kaufman T.C."/>
            <person name="Kellis M."/>
            <person name="Gelbart W."/>
            <person name="Iyer V.N."/>
            <person name="Pollard D.A."/>
            <person name="Sackton T.B."/>
            <person name="Larracuente A.M."/>
            <person name="Singh N.D."/>
            <person name="Abad J.P."/>
            <person name="Abt D.N."/>
            <person name="Adryan B."/>
            <person name="Aguade M."/>
            <person name="Akashi H."/>
            <person name="Anderson W.W."/>
            <person name="Aquadro C.F."/>
            <person name="Ardell D.H."/>
            <person name="Arguello R."/>
            <person name="Artieri C.G."/>
            <person name="Barbash D.A."/>
            <person name="Barker D."/>
            <person name="Barsanti P."/>
            <person name="Batterham P."/>
            <person name="Batzoglou S."/>
            <person name="Begun D."/>
            <person name="Bhutkar A."/>
            <person name="Blanco E."/>
            <person name="Bosak S.A."/>
            <person name="Bradley R.K."/>
            <person name="Brand A.D."/>
            <person name="Brent M.R."/>
            <person name="Brooks A.N."/>
            <person name="Brown R.H."/>
            <person name="Butlin R.K."/>
            <person name="Caggese C."/>
            <person name="Calvi B.R."/>
            <person name="Bernardo de Carvalho A."/>
            <person name="Caspi A."/>
            <person name="Castrezana S."/>
            <person name="Celniker S.E."/>
            <person name="Chang J.L."/>
            <person name="Chapple C."/>
            <person name="Chatterji S."/>
            <person name="Chinwalla A."/>
            <person name="Civetta A."/>
            <person name="Clifton S.W."/>
            <person name="Comeron J.M."/>
            <person name="Costello J.C."/>
            <person name="Coyne J.A."/>
            <person name="Daub J."/>
            <person name="David R.G."/>
            <person name="Delcher A.L."/>
            <person name="Delehaunty K."/>
            <person name="Do C.B."/>
            <person name="Ebling H."/>
            <person name="Edwards K."/>
            <person name="Eickbush T."/>
            <person name="Evans J.D."/>
            <person name="Filipski A."/>
            <person name="Findeiss S."/>
            <person name="Freyhult E."/>
            <person name="Fulton L."/>
            <person name="Fulton R."/>
            <person name="Garcia A.C."/>
            <person name="Gardiner A."/>
            <person name="Garfield D.A."/>
            <person name="Garvin B.E."/>
            <person name="Gibson G."/>
            <person name="Gilbert D."/>
            <person name="Gnerre S."/>
            <person name="Godfrey J."/>
            <person name="Good R."/>
            <person name="Gotea V."/>
            <person name="Gravely B."/>
            <person name="Greenberg A.J."/>
            <person name="Griffiths-Jones S."/>
            <person name="Gross S."/>
            <person name="Guigo R."/>
            <person name="Gustafson E.A."/>
            <person name="Haerty W."/>
            <person name="Hahn M.W."/>
            <person name="Halligan D.L."/>
            <person name="Halpern A.L."/>
            <person name="Halter G.M."/>
            <person name="Han M.V."/>
            <person name="Heger A."/>
            <person name="Hillier L."/>
            <person name="Hinrichs A.S."/>
            <person name="Holmes I."/>
            <person name="Hoskins R.A."/>
            <person name="Hubisz M.J."/>
            <person name="Hultmark D."/>
            <person name="Huntley M.A."/>
            <person name="Jaffe D.B."/>
            <person name="Jagadeeshan S."/>
            <person name="Jeck W.R."/>
            <person name="Johnson J."/>
            <person name="Jones C.D."/>
            <person name="Jordan W.C."/>
            <person name="Karpen G.H."/>
            <person name="Kataoka E."/>
            <person name="Keightley P.D."/>
            <person name="Kheradpour P."/>
            <person name="Kirkness E.F."/>
            <person name="Koerich L.B."/>
            <person name="Kristiansen K."/>
            <person name="Kudrna D."/>
            <person name="Kulathinal R.J."/>
            <person name="Kumar S."/>
            <person name="Kwok R."/>
            <person name="Lander E."/>
            <person name="Langley C.H."/>
            <person name="Lapoint R."/>
            <person name="Lazzaro B.P."/>
            <person name="Lee S.J."/>
            <person name="Levesque L."/>
            <person name="Li R."/>
            <person name="Lin C.F."/>
            <person name="Lin M.F."/>
            <person name="Lindblad-Toh K."/>
            <person name="Llopart A."/>
            <person name="Long M."/>
            <person name="Low L."/>
            <person name="Lozovsky E."/>
            <person name="Lu J."/>
            <person name="Luo M."/>
            <person name="Machado C.A."/>
            <person name="Makalowski W."/>
            <person name="Marzo M."/>
            <person name="Matsuda M."/>
            <person name="Matzkin L."/>
            <person name="McAllister B."/>
            <person name="McBride C.S."/>
            <person name="McKernan B."/>
            <person name="McKernan K."/>
            <person name="Mendez-Lago M."/>
            <person name="Minx P."/>
            <person name="Mollenhauer M.U."/>
            <person name="Montooth K."/>
            <person name="Mount S.M."/>
            <person name="Mu X."/>
            <person name="Myers E."/>
            <person name="Negre B."/>
            <person name="Newfeld S."/>
            <person name="Nielsen R."/>
            <person name="Noor M.A."/>
            <person name="O'Grady P."/>
            <person name="Pachter L."/>
            <person name="Papaceit M."/>
            <person name="Parisi M.J."/>
            <person name="Parisi M."/>
            <person name="Parts L."/>
            <person name="Pedersen J.S."/>
            <person name="Pesole G."/>
            <person name="Phillippy A.M."/>
            <person name="Ponting C.P."/>
            <person name="Pop M."/>
            <person name="Porcelli D."/>
            <person name="Powell J.R."/>
            <person name="Prohaska S."/>
            <person name="Pruitt K."/>
            <person name="Puig M."/>
            <person name="Quesneville H."/>
            <person name="Ram K.R."/>
            <person name="Rand D."/>
            <person name="Rasmussen M.D."/>
            <person name="Reed L.K."/>
            <person name="Reenan R."/>
            <person name="Reily A."/>
            <person name="Remington K.A."/>
            <person name="Rieger T.T."/>
            <person name="Ritchie M.G."/>
            <person name="Robin C."/>
            <person name="Rogers Y.H."/>
            <person name="Rohde C."/>
            <person name="Rozas J."/>
            <person name="Rubenfield M.J."/>
            <person name="Ruiz A."/>
            <person name="Russo S."/>
            <person name="Salzberg S.L."/>
            <person name="Sanchez-Gracia A."/>
            <person name="Saranga D.J."/>
            <person name="Sato H."/>
            <person name="Schaeffer S.W."/>
            <person name="Schatz M.C."/>
            <person name="Schlenke T."/>
            <person name="Schwartz R."/>
            <person name="Segarra C."/>
            <person name="Singh R.S."/>
            <person name="Sirot L."/>
            <person name="Sirota M."/>
            <person name="Sisneros N.B."/>
            <person name="Smith C.D."/>
            <person name="Smith T.F."/>
            <person name="Spieth J."/>
            <person name="Stage D.E."/>
            <person name="Stark A."/>
            <person name="Stephan W."/>
            <person name="Strausberg R.L."/>
            <person name="Strempel S."/>
            <person name="Sturgill D."/>
            <person name="Sutton G."/>
            <person name="Sutton G.G."/>
            <person name="Tao W."/>
            <person name="Teichmann S."/>
            <person name="Tobari Y.N."/>
            <person name="Tomimura Y."/>
            <person name="Tsolas J.M."/>
            <person name="Valente V.L."/>
            <person name="Venter E."/>
            <person name="Venter J.C."/>
            <person name="Vicario S."/>
            <person name="Vieira F.G."/>
            <person name="Vilella A.J."/>
            <person name="Villasante A."/>
            <person name="Walenz B."/>
            <person name="Wang J."/>
            <person name="Wasserman M."/>
            <person name="Watts T."/>
            <person name="Wilson D."/>
            <person name="Wilson R.K."/>
            <person name="Wing R.A."/>
            <person name="Wolfner M.F."/>
            <person name="Wong A."/>
            <person name="Wong G.K."/>
            <person name="Wu C.I."/>
            <person name="Wu G."/>
            <person name="Yamamoto D."/>
            <person name="Yang H.P."/>
            <person name="Yang S.P."/>
            <person name="Yorke J.A."/>
            <person name="Yoshida K."/>
            <person name="Zdobnov E."/>
            <person name="Zhang P."/>
            <person name="Zhang Y."/>
            <person name="Zimin A.V."/>
            <person name="Baldwin J."/>
            <person name="Abdouelleil A."/>
            <person name="Abdulkadir J."/>
            <person name="Abebe A."/>
            <person name="Abera B."/>
            <person name="Abreu J."/>
            <person name="Acer S.C."/>
            <person name="Aftuck L."/>
            <person name="Alexander A."/>
            <person name="An P."/>
            <person name="Anderson E."/>
            <person name="Anderson S."/>
            <person name="Arachi H."/>
            <person name="Azer M."/>
            <person name="Bachantsang P."/>
            <person name="Barry A."/>
            <person name="Bayul T."/>
            <person name="Berlin A."/>
            <person name="Bessette D."/>
            <person name="Bloom T."/>
            <person name="Blye J."/>
            <person name="Boguslavskiy L."/>
            <person name="Bonnet C."/>
            <person name="Boukhgalter B."/>
            <person name="Bourzgui I."/>
            <person name="Brown A."/>
            <person name="Cahill P."/>
            <person name="Channer S."/>
            <person name="Cheshatsang Y."/>
            <person name="Chuda L."/>
            <person name="Citroen M."/>
            <person name="Collymore A."/>
            <person name="Cooke P."/>
            <person name="Costello M."/>
            <person name="D'Aco K."/>
            <person name="Daza R."/>
            <person name="De Haan G."/>
            <person name="DeGray S."/>
            <person name="DeMaso C."/>
            <person name="Dhargay N."/>
            <person name="Dooley K."/>
            <person name="Dooley E."/>
            <person name="Doricent M."/>
            <person name="Dorje P."/>
            <person name="Dorjee K."/>
            <person name="Dupes A."/>
            <person name="Elong R."/>
            <person name="Falk J."/>
            <person name="Farina A."/>
            <person name="Faro S."/>
            <person name="Ferguson D."/>
            <person name="Fisher S."/>
            <person name="Foley C.D."/>
            <person name="Franke A."/>
            <person name="Friedrich D."/>
            <person name="Gadbois L."/>
            <person name="Gearin G."/>
            <person name="Gearin C.R."/>
            <person name="Giannoukos G."/>
            <person name="Goode T."/>
            <person name="Graham J."/>
            <person name="Grandbois E."/>
            <person name="Grewal S."/>
            <person name="Gyaltsen K."/>
            <person name="Hafez N."/>
            <person name="Hagos B."/>
            <person name="Hall J."/>
            <person name="Henson C."/>
            <person name="Hollinger A."/>
            <person name="Honan T."/>
            <person name="Huard M.D."/>
            <person name="Hughes L."/>
            <person name="Hurhula B."/>
            <person name="Husby M.E."/>
            <person name="Kamat A."/>
            <person name="Kanga B."/>
            <person name="Kashin S."/>
            <person name="Khazanovich D."/>
            <person name="Kisner P."/>
            <person name="Lance K."/>
            <person name="Lara M."/>
            <person name="Lee W."/>
            <person name="Lennon N."/>
            <person name="Letendre F."/>
            <person name="LeVine R."/>
            <person name="Lipovsky A."/>
            <person name="Liu X."/>
            <person name="Liu J."/>
            <person name="Liu S."/>
            <person name="Lokyitsang T."/>
            <person name="Lokyitsang Y."/>
            <person name="Lubonja R."/>
            <person name="Lui A."/>
            <person name="MacDonald P."/>
            <person name="Magnisalis V."/>
            <person name="Maru K."/>
            <person name="Matthews C."/>
            <person name="McCusker W."/>
            <person name="McDonough S."/>
            <person name="Mehta T."/>
            <person name="Meldrim J."/>
            <person name="Meneus L."/>
            <person name="Mihai O."/>
            <person name="Mihalev A."/>
            <person name="Mihova T."/>
            <person name="Mittelman R."/>
            <person name="Mlenga V."/>
            <person name="Montmayeur A."/>
            <person name="Mulrain L."/>
            <person name="Navidi A."/>
            <person name="Naylor J."/>
            <person name="Negash T."/>
            <person name="Nguyen T."/>
            <person name="Nguyen N."/>
            <person name="Nicol R."/>
            <person name="Norbu C."/>
            <person name="Norbu N."/>
            <person name="Novod N."/>
            <person name="O'Neill B."/>
            <person name="Osman S."/>
            <person name="Markiewicz E."/>
            <person name="Oyono O.L."/>
            <person name="Patti C."/>
            <person name="Phunkhang P."/>
            <person name="Pierre F."/>
            <person name="Priest M."/>
            <person name="Raghuraman S."/>
            <person name="Rege F."/>
            <person name="Reyes R."/>
            <person name="Rise C."/>
            <person name="Rogov P."/>
            <person name="Ross K."/>
            <person name="Ryan E."/>
            <person name="Settipalli S."/>
            <person name="Shea T."/>
            <person name="Sherpa N."/>
            <person name="Shi L."/>
            <person name="Shih D."/>
            <person name="Sparrow T."/>
            <person name="Spaulding J."/>
            <person name="Stalker J."/>
            <person name="Stange-Thomann N."/>
            <person name="Stavropoulos S."/>
            <person name="Stone C."/>
            <person name="Strader C."/>
            <person name="Tesfaye S."/>
            <person name="Thomson T."/>
            <person name="Thoulutsang Y."/>
            <person name="Thoulutsang D."/>
            <person name="Topham K."/>
            <person name="Topping I."/>
            <person name="Tsamla T."/>
            <person name="Vassiliev H."/>
            <person name="Vo A."/>
            <person name="Wangchuk T."/>
            <person name="Wangdi T."/>
            <person name="Weiand M."/>
            <person name="Wilkinson J."/>
            <person name="Wilson A."/>
            <person name="Yadav S."/>
            <person name="Young G."/>
            <person name="Yu Q."/>
            <person name="Zembek L."/>
            <person name="Zhong D."/>
            <person name="Zimmer A."/>
            <person name="Zwirko Z."/>
            <person name="Jaffe D.B."/>
            <person name="Alvarez P."/>
            <person name="Brockman W."/>
            <person name="Butler J."/>
            <person name="Chin C."/>
            <person name="Gnerre S."/>
            <person name="Grabherr M."/>
            <person name="Kleber M."/>
            <person name="Mauceli E."/>
            <person name="MacCallum I."/>
        </authorList>
    </citation>
    <scope>NUCLEOTIDE SEQUENCE [LARGE SCALE GENOMIC DNA]</scope>
    <source>
        <strain evidence="8">Tai18E2 / Tucson 14021-0261.01</strain>
    </source>
</reference>
<organism evidence="7 8">
    <name type="scientific">Drosophila yakuba</name>
    <name type="common">Fruit fly</name>
    <dbReference type="NCBI Taxonomy" id="7245"/>
    <lineage>
        <taxon>Eukaryota</taxon>
        <taxon>Metazoa</taxon>
        <taxon>Ecdysozoa</taxon>
        <taxon>Arthropoda</taxon>
        <taxon>Hexapoda</taxon>
        <taxon>Insecta</taxon>
        <taxon>Pterygota</taxon>
        <taxon>Neoptera</taxon>
        <taxon>Endopterygota</taxon>
        <taxon>Diptera</taxon>
        <taxon>Brachycera</taxon>
        <taxon>Muscomorpha</taxon>
        <taxon>Ephydroidea</taxon>
        <taxon>Drosophilidae</taxon>
        <taxon>Drosophila</taxon>
        <taxon>Sophophora</taxon>
    </lineage>
</organism>
<dbReference type="EMBL" id="CM000157">
    <property type="protein sequence ID" value="KRJ97113.1"/>
    <property type="molecule type" value="Genomic_DNA"/>
</dbReference>
<dbReference type="InterPro" id="IPR016187">
    <property type="entry name" value="CTDL_fold"/>
</dbReference>
<comment type="subcellular location">
    <subcellularLocation>
        <location evidence="1">Secreted</location>
    </subcellularLocation>
</comment>
<feature type="chain" id="PRO_5006402743" description="C-type lectin domain-containing protein" evidence="5">
    <location>
        <begin position="21"/>
        <end position="273"/>
    </location>
</feature>
<protein>
    <recommendedName>
        <fullName evidence="6">C-type lectin domain-containing protein</fullName>
    </recommendedName>
</protein>
<dbReference type="PANTHER" id="PTHR22799:SF1">
    <property type="entry name" value="C-TYPE LECTIN DOMAIN FAMILY 11 MEMBER A"/>
    <property type="match status" value="1"/>
</dbReference>
<evidence type="ECO:0000256" key="4">
    <source>
        <dbReference type="ARBA" id="ARBA00022734"/>
    </source>
</evidence>
<dbReference type="InterPro" id="IPR001304">
    <property type="entry name" value="C-type_lectin-like"/>
</dbReference>
<dbReference type="GO" id="GO:0005615">
    <property type="term" value="C:extracellular space"/>
    <property type="evidence" value="ECO:0007669"/>
    <property type="project" value="TreeGrafter"/>
</dbReference>
<proteinExistence type="predicted"/>
<accession>A0A0R1DQA6</accession>
<dbReference type="PROSITE" id="PS50041">
    <property type="entry name" value="C_TYPE_LECTIN_2"/>
    <property type="match status" value="1"/>
</dbReference>